<protein>
    <submittedName>
        <fullName evidence="2">LINE-1 reverse transcriptase isogeny</fullName>
    </submittedName>
</protein>
<keyword evidence="2" id="KW-0548">Nucleotidyltransferase</keyword>
<keyword evidence="3" id="KW-1185">Reference proteome</keyword>
<evidence type="ECO:0000313" key="3">
    <source>
        <dbReference type="Proteomes" id="UP000075243"/>
    </source>
</evidence>
<dbReference type="AlphaFoldDB" id="A0A151QW83"/>
<feature type="domain" description="Reverse transcriptase" evidence="1">
    <location>
        <begin position="99"/>
        <end position="377"/>
    </location>
</feature>
<organism evidence="2 3">
    <name type="scientific">Cajanus cajan</name>
    <name type="common">Pigeon pea</name>
    <name type="synonym">Cajanus indicus</name>
    <dbReference type="NCBI Taxonomy" id="3821"/>
    <lineage>
        <taxon>Eukaryota</taxon>
        <taxon>Viridiplantae</taxon>
        <taxon>Streptophyta</taxon>
        <taxon>Embryophyta</taxon>
        <taxon>Tracheophyta</taxon>
        <taxon>Spermatophyta</taxon>
        <taxon>Magnoliopsida</taxon>
        <taxon>eudicotyledons</taxon>
        <taxon>Gunneridae</taxon>
        <taxon>Pentapetalae</taxon>
        <taxon>rosids</taxon>
        <taxon>fabids</taxon>
        <taxon>Fabales</taxon>
        <taxon>Fabaceae</taxon>
        <taxon>Papilionoideae</taxon>
        <taxon>50 kb inversion clade</taxon>
        <taxon>NPAAA clade</taxon>
        <taxon>indigoferoid/millettioid clade</taxon>
        <taxon>Phaseoleae</taxon>
        <taxon>Cajanus</taxon>
    </lineage>
</organism>
<dbReference type="Gramene" id="C.cajan_44388.t">
    <property type="protein sequence ID" value="C.cajan_44388.t.cds1"/>
    <property type="gene ID" value="C.cajan_44388"/>
</dbReference>
<dbReference type="InterPro" id="IPR026960">
    <property type="entry name" value="RVT-Znf"/>
</dbReference>
<proteinExistence type="predicted"/>
<dbReference type="Pfam" id="PF13966">
    <property type="entry name" value="zf-RVT"/>
    <property type="match status" value="1"/>
</dbReference>
<dbReference type="Proteomes" id="UP000075243">
    <property type="component" value="Unassembled WGS sequence"/>
</dbReference>
<dbReference type="PROSITE" id="PS50878">
    <property type="entry name" value="RT_POL"/>
    <property type="match status" value="1"/>
</dbReference>
<dbReference type="PANTHER" id="PTHR33116">
    <property type="entry name" value="REVERSE TRANSCRIPTASE ZINC-BINDING DOMAIN-CONTAINING PROTEIN-RELATED-RELATED"/>
    <property type="match status" value="1"/>
</dbReference>
<evidence type="ECO:0000259" key="1">
    <source>
        <dbReference type="PROSITE" id="PS50878"/>
    </source>
</evidence>
<dbReference type="InterPro" id="IPR000477">
    <property type="entry name" value="RT_dom"/>
</dbReference>
<keyword evidence="2" id="KW-0695">RNA-directed DNA polymerase</keyword>
<dbReference type="Pfam" id="PF00078">
    <property type="entry name" value="RVT_1"/>
    <property type="match status" value="1"/>
</dbReference>
<evidence type="ECO:0000313" key="2">
    <source>
        <dbReference type="EMBL" id="KYP34591.1"/>
    </source>
</evidence>
<dbReference type="PANTHER" id="PTHR33116:SF78">
    <property type="entry name" value="OS12G0587133 PROTEIN"/>
    <property type="match status" value="1"/>
</dbReference>
<name>A0A151QW83_CAJCA</name>
<keyword evidence="2" id="KW-0808">Transferase</keyword>
<dbReference type="OMA" id="RRTSLWW"/>
<dbReference type="EMBL" id="KQ484559">
    <property type="protein sequence ID" value="KYP34591.1"/>
    <property type="molecule type" value="Genomic_DNA"/>
</dbReference>
<reference evidence="2" key="1">
    <citation type="journal article" date="2012" name="Nat. Biotechnol.">
        <title>Draft genome sequence of pigeonpea (Cajanus cajan), an orphan legume crop of resource-poor farmers.</title>
        <authorList>
            <person name="Varshney R.K."/>
            <person name="Chen W."/>
            <person name="Li Y."/>
            <person name="Bharti A.K."/>
            <person name="Saxena R.K."/>
            <person name="Schlueter J.A."/>
            <person name="Donoghue M.T."/>
            <person name="Azam S."/>
            <person name="Fan G."/>
            <person name="Whaley A.M."/>
            <person name="Farmer A.D."/>
            <person name="Sheridan J."/>
            <person name="Iwata A."/>
            <person name="Tuteja R."/>
            <person name="Penmetsa R.V."/>
            <person name="Wu W."/>
            <person name="Upadhyaya H.D."/>
            <person name="Yang S.P."/>
            <person name="Shah T."/>
            <person name="Saxena K.B."/>
            <person name="Michael T."/>
            <person name="McCombie W.R."/>
            <person name="Yang B."/>
            <person name="Zhang G."/>
            <person name="Yang H."/>
            <person name="Wang J."/>
            <person name="Spillane C."/>
            <person name="Cook D.R."/>
            <person name="May G.D."/>
            <person name="Xu X."/>
            <person name="Jackson S.A."/>
        </authorList>
    </citation>
    <scope>NUCLEOTIDE SEQUENCE [LARGE SCALE GENOMIC DNA]</scope>
</reference>
<gene>
    <name evidence="2" type="ORF">KK1_044439</name>
</gene>
<dbReference type="GO" id="GO:0003964">
    <property type="term" value="F:RNA-directed DNA polymerase activity"/>
    <property type="evidence" value="ECO:0007669"/>
    <property type="project" value="UniProtKB-KW"/>
</dbReference>
<sequence length="817" mass="93940">MGERMVEEVHEIKEVVRSYFEEHFKARSWLRPRLSLAGFPVLSNEQNARLVGDFTEEEVCCLIRESDGEKSPGPDGFNFAFLKRFWPLMKVDVMDLLAEFHTNLKIPKALLSYFVALVPKVSCPQGLTDFRPISLLGCLYKIISKVLVNRLRGILPSIISENQSAFIPGRHLLDSFLVASEAIDYAQKYKKQIFVMKIDYEKAYDSVEWDYLLFMIQGCGFHERWVRWMEACVCGGSLSTLVNGSPTAEVSLGRGLKQGDPLAPSLFLIAAEGLRLLMSRALDMNLFKGLHIGGEGPPISLLQFADDTLIIGEATMQNLWCLKAILRGFELISGMKINFHKSCVVGIHSGADFTNLAAAFLHCKVGQLPFKHLGLPLGANPRKLYTWKPMLDSLRKRLSSWKYKHLSIGGRVTLINSVLNAIPIHFLSFFKAPNLVIKEIVAIQRDFLWRGVKDGSKIPWVKWETVCKSKVEGGLGIKDVRLFNWALLGKWVWKCMQSPGMLWAKVLHHRYGRIESFSNCSNVDRRTSLWWKDIVWVLHQGNCWLDEKIERCIGDGTMTRFWEDKWIGGLRLLEVFPRLFSFALDPLSVVADNGTWEGSTWVWQVKWRREPFVHEGRSVNILLDMLKGLQVISSRQDYWRWIYDKDGVFSVKSAYLWLQRSVGGELRNSSDFQLVIKRLWKCKAPIKCLVFCWQVLLNAFPCKSLLQVRGVELENNLCSFCSLFVENPLHLFLMCPMAFNTWLAVAKWLEVTVVFPNSIFSHYLYWTNLGIYEKHSQLLRVVWVSVIWSLWLHRNVIIFQQGTIDAKEVLDNIKLRS</sequence>
<accession>A0A151QW83</accession>
<dbReference type="CDD" id="cd01650">
    <property type="entry name" value="RT_nLTR_like"/>
    <property type="match status" value="1"/>
</dbReference>